<feature type="compositionally biased region" description="Basic and acidic residues" evidence="1">
    <location>
        <begin position="179"/>
        <end position="192"/>
    </location>
</feature>
<dbReference type="AlphaFoldDB" id="K0SUE4"/>
<organism evidence="2 3">
    <name type="scientific">Thalassiosira oceanica</name>
    <name type="common">Marine diatom</name>
    <dbReference type="NCBI Taxonomy" id="159749"/>
    <lineage>
        <taxon>Eukaryota</taxon>
        <taxon>Sar</taxon>
        <taxon>Stramenopiles</taxon>
        <taxon>Ochrophyta</taxon>
        <taxon>Bacillariophyta</taxon>
        <taxon>Coscinodiscophyceae</taxon>
        <taxon>Thalassiosirophycidae</taxon>
        <taxon>Thalassiosirales</taxon>
        <taxon>Thalassiosiraceae</taxon>
        <taxon>Thalassiosira</taxon>
    </lineage>
</organism>
<feature type="region of interest" description="Disordered" evidence="1">
    <location>
        <begin position="1"/>
        <end position="192"/>
    </location>
</feature>
<dbReference type="EMBL" id="AGNL01019348">
    <property type="protein sequence ID" value="EJK61892.1"/>
    <property type="molecule type" value="Genomic_DNA"/>
</dbReference>
<sequence length="209" mass="22338">RGGRPVGHGDGPAPGLRREALGTVSGTRARRRGEDAELVGGDDGPAPVARGPDRVRVAFPAAGRPARRTLRERGVGRDVALPGPRRPRPSLHEAPPLRRGVLGRDVGPVAEGRRGTTHVPPPREGVRGGRPVRPDRHALERRRRRRVGSVRNGRGEGAGVGPPEKEGGDGTGAEQALRVAEDERGRHREREAPGVVMIFLNDLFLPKSS</sequence>
<evidence type="ECO:0000313" key="3">
    <source>
        <dbReference type="Proteomes" id="UP000266841"/>
    </source>
</evidence>
<feature type="non-terminal residue" evidence="2">
    <location>
        <position position="1"/>
    </location>
</feature>
<dbReference type="Proteomes" id="UP000266841">
    <property type="component" value="Unassembled WGS sequence"/>
</dbReference>
<protein>
    <submittedName>
        <fullName evidence="2">Uncharacterized protein</fullName>
    </submittedName>
</protein>
<evidence type="ECO:0000313" key="2">
    <source>
        <dbReference type="EMBL" id="EJK61892.1"/>
    </source>
</evidence>
<evidence type="ECO:0000256" key="1">
    <source>
        <dbReference type="SAM" id="MobiDB-lite"/>
    </source>
</evidence>
<keyword evidence="3" id="KW-1185">Reference proteome</keyword>
<proteinExistence type="predicted"/>
<gene>
    <name evidence="2" type="ORF">THAOC_17532</name>
</gene>
<accession>K0SUE4</accession>
<comment type="caution">
    <text evidence="2">The sequence shown here is derived from an EMBL/GenBank/DDBJ whole genome shotgun (WGS) entry which is preliminary data.</text>
</comment>
<feature type="compositionally biased region" description="Basic and acidic residues" evidence="1">
    <location>
        <begin position="124"/>
        <end position="138"/>
    </location>
</feature>
<feature type="compositionally biased region" description="Basic residues" evidence="1">
    <location>
        <begin position="139"/>
        <end position="148"/>
    </location>
</feature>
<reference evidence="2 3" key="1">
    <citation type="journal article" date="2012" name="Genome Biol.">
        <title>Genome and low-iron response of an oceanic diatom adapted to chronic iron limitation.</title>
        <authorList>
            <person name="Lommer M."/>
            <person name="Specht M."/>
            <person name="Roy A.S."/>
            <person name="Kraemer L."/>
            <person name="Andreson R."/>
            <person name="Gutowska M.A."/>
            <person name="Wolf J."/>
            <person name="Bergner S.V."/>
            <person name="Schilhabel M.B."/>
            <person name="Klostermeier U.C."/>
            <person name="Beiko R.G."/>
            <person name="Rosenstiel P."/>
            <person name="Hippler M."/>
            <person name="Laroche J."/>
        </authorList>
    </citation>
    <scope>NUCLEOTIDE SEQUENCE [LARGE SCALE GENOMIC DNA]</scope>
    <source>
        <strain evidence="2 3">CCMP1005</strain>
    </source>
</reference>
<feature type="compositionally biased region" description="Gly residues" evidence="1">
    <location>
        <begin position="1"/>
        <end position="12"/>
    </location>
</feature>
<name>K0SUE4_THAOC</name>